<dbReference type="PANTHER" id="PTHR30055:SF234">
    <property type="entry name" value="HTH-TYPE TRANSCRIPTIONAL REGULATOR BETI"/>
    <property type="match status" value="1"/>
</dbReference>
<keyword evidence="2 4" id="KW-0238">DNA-binding</keyword>
<name>A0A248JUM2_9PROT</name>
<accession>A0A248JUM2</accession>
<reference evidence="7 8" key="1">
    <citation type="submission" date="2017-06" db="EMBL/GenBank/DDBJ databases">
        <title>Complete genome sequence of Nitrospirillum amazonense strain CBAmC, an endophytic nitrogen-fixing and plant growth-promoting bacterium, isolated from sugarcane.</title>
        <authorList>
            <person name="Schwab S."/>
            <person name="dos Santos Teixeira K.R."/>
            <person name="Simoes Araujo J.L."/>
            <person name="Soares Vidal M."/>
            <person name="Borges de Freitas H.R."/>
            <person name="Rivello Crivelaro A.L."/>
            <person name="Bueno de Camargo Nunes A."/>
            <person name="dos Santos C.M."/>
            <person name="Palmeira da Silva Rosa D."/>
            <person name="da Silva Padilha D."/>
            <person name="da Silva E."/>
            <person name="Araujo Terra L."/>
            <person name="Soares Mendes V."/>
            <person name="Farinelli L."/>
            <person name="Magalhaes Cruz L."/>
            <person name="Baldani J.I."/>
        </authorList>
    </citation>
    <scope>NUCLEOTIDE SEQUENCE [LARGE SCALE GENOMIC DNA]</scope>
    <source>
        <strain evidence="7 8">CBAmC</strain>
    </source>
</reference>
<dbReference type="InterPro" id="IPR001647">
    <property type="entry name" value="HTH_TetR"/>
</dbReference>
<dbReference type="AlphaFoldDB" id="A0A248JUM2"/>
<protein>
    <submittedName>
        <fullName evidence="7">TetR family transcriptional regulator</fullName>
    </submittedName>
</protein>
<dbReference type="InterPro" id="IPR009057">
    <property type="entry name" value="Homeodomain-like_sf"/>
</dbReference>
<feature type="region of interest" description="Disordered" evidence="5">
    <location>
        <begin position="1"/>
        <end position="22"/>
    </location>
</feature>
<evidence type="ECO:0000313" key="7">
    <source>
        <dbReference type="EMBL" id="ASG22422.1"/>
    </source>
</evidence>
<dbReference type="Proteomes" id="UP000197153">
    <property type="component" value="Chromosome 2"/>
</dbReference>
<organism evidence="7 8">
    <name type="scientific">Nitrospirillum viridazoti CBAmc</name>
    <dbReference type="NCBI Taxonomy" id="1441467"/>
    <lineage>
        <taxon>Bacteria</taxon>
        <taxon>Pseudomonadati</taxon>
        <taxon>Pseudomonadota</taxon>
        <taxon>Alphaproteobacteria</taxon>
        <taxon>Rhodospirillales</taxon>
        <taxon>Azospirillaceae</taxon>
        <taxon>Nitrospirillum</taxon>
        <taxon>Nitrospirillum viridazoti</taxon>
    </lineage>
</organism>
<dbReference type="RefSeq" id="WP_088873008.1">
    <property type="nucleotide sequence ID" value="NZ_CP022111.1"/>
</dbReference>
<dbReference type="PROSITE" id="PS50977">
    <property type="entry name" value="HTH_TETR_2"/>
    <property type="match status" value="1"/>
</dbReference>
<evidence type="ECO:0000256" key="5">
    <source>
        <dbReference type="SAM" id="MobiDB-lite"/>
    </source>
</evidence>
<sequence length="211" mass="23348">MTTAARPTPASPASAGQRGPLDHERRAQIVEAADQHFRHYGYHKTTVADLAKAIGLSTAYIYKFFSSKQAIGEAICARCLGEITTQLRAIMAEPLSAGERLRRVYPTLARAGADLFFEERRLHDIVVTAVTENWHAGTTYEEELRDMVRALVVAGREAGEFERETPLDEVCLAIEETLWPFAHPLMLEEKLDMLDAATAAVGGLVLRSLRP</sequence>
<gene>
    <name evidence="7" type="ORF">Y958_15870</name>
</gene>
<proteinExistence type="predicted"/>
<dbReference type="InterPro" id="IPR036271">
    <property type="entry name" value="Tet_transcr_reg_TetR-rel_C_sf"/>
</dbReference>
<keyword evidence="3" id="KW-0804">Transcription</keyword>
<feature type="domain" description="HTH tetR-type" evidence="6">
    <location>
        <begin position="23"/>
        <end position="83"/>
    </location>
</feature>
<dbReference type="GO" id="GO:0003700">
    <property type="term" value="F:DNA-binding transcription factor activity"/>
    <property type="evidence" value="ECO:0007669"/>
    <property type="project" value="TreeGrafter"/>
</dbReference>
<dbReference type="KEGG" id="nao:Y958_15870"/>
<dbReference type="SUPFAM" id="SSF48498">
    <property type="entry name" value="Tetracyclin repressor-like, C-terminal domain"/>
    <property type="match status" value="1"/>
</dbReference>
<feature type="compositionally biased region" description="Low complexity" evidence="5">
    <location>
        <begin position="1"/>
        <end position="15"/>
    </location>
</feature>
<evidence type="ECO:0000256" key="3">
    <source>
        <dbReference type="ARBA" id="ARBA00023163"/>
    </source>
</evidence>
<evidence type="ECO:0000256" key="1">
    <source>
        <dbReference type="ARBA" id="ARBA00023015"/>
    </source>
</evidence>
<keyword evidence="8" id="KW-1185">Reference proteome</keyword>
<dbReference type="PANTHER" id="PTHR30055">
    <property type="entry name" value="HTH-TYPE TRANSCRIPTIONAL REGULATOR RUTR"/>
    <property type="match status" value="1"/>
</dbReference>
<keyword evidence="1" id="KW-0805">Transcription regulation</keyword>
<dbReference type="InterPro" id="IPR023772">
    <property type="entry name" value="DNA-bd_HTH_TetR-type_CS"/>
</dbReference>
<dbReference type="SUPFAM" id="SSF46689">
    <property type="entry name" value="Homeodomain-like"/>
    <property type="match status" value="1"/>
</dbReference>
<dbReference type="InterPro" id="IPR041478">
    <property type="entry name" value="TetR_C_27"/>
</dbReference>
<dbReference type="EMBL" id="CP022111">
    <property type="protein sequence ID" value="ASG22422.1"/>
    <property type="molecule type" value="Genomic_DNA"/>
</dbReference>
<dbReference type="Gene3D" id="1.10.10.60">
    <property type="entry name" value="Homeodomain-like"/>
    <property type="match status" value="1"/>
</dbReference>
<dbReference type="InterPro" id="IPR050109">
    <property type="entry name" value="HTH-type_TetR-like_transc_reg"/>
</dbReference>
<dbReference type="GO" id="GO:0000976">
    <property type="term" value="F:transcription cis-regulatory region binding"/>
    <property type="evidence" value="ECO:0007669"/>
    <property type="project" value="TreeGrafter"/>
</dbReference>
<evidence type="ECO:0000256" key="4">
    <source>
        <dbReference type="PROSITE-ProRule" id="PRU00335"/>
    </source>
</evidence>
<dbReference type="Gene3D" id="1.10.357.10">
    <property type="entry name" value="Tetracycline Repressor, domain 2"/>
    <property type="match status" value="1"/>
</dbReference>
<dbReference type="Pfam" id="PF17935">
    <property type="entry name" value="TetR_C_27"/>
    <property type="match status" value="1"/>
</dbReference>
<feature type="DNA-binding region" description="H-T-H motif" evidence="4">
    <location>
        <begin position="46"/>
        <end position="65"/>
    </location>
</feature>
<dbReference type="Pfam" id="PF00440">
    <property type="entry name" value="TetR_N"/>
    <property type="match status" value="1"/>
</dbReference>
<evidence type="ECO:0000259" key="6">
    <source>
        <dbReference type="PROSITE" id="PS50977"/>
    </source>
</evidence>
<dbReference type="PROSITE" id="PS01081">
    <property type="entry name" value="HTH_TETR_1"/>
    <property type="match status" value="1"/>
</dbReference>
<evidence type="ECO:0000256" key="2">
    <source>
        <dbReference type="ARBA" id="ARBA00023125"/>
    </source>
</evidence>
<evidence type="ECO:0000313" key="8">
    <source>
        <dbReference type="Proteomes" id="UP000197153"/>
    </source>
</evidence>